<dbReference type="Ensembl" id="ENSAPET00000030951.1">
    <property type="protein sequence ID" value="ENSAPEP00000030146.1"/>
    <property type="gene ID" value="ENSAPEG00000021422.1"/>
</dbReference>
<feature type="site" description="Interaction with phosphoserine on interacting protein" evidence="3">
    <location>
        <position position="58"/>
    </location>
</feature>
<dbReference type="PIRSF" id="PIRSF000868">
    <property type="entry name" value="14-3-3"/>
    <property type="match status" value="1"/>
</dbReference>
<organism evidence="5 6">
    <name type="scientific">Amphiprion percula</name>
    <name type="common">Orange clownfish</name>
    <name type="synonym">Lutjanus percula</name>
    <dbReference type="NCBI Taxonomy" id="161767"/>
    <lineage>
        <taxon>Eukaryota</taxon>
        <taxon>Metazoa</taxon>
        <taxon>Chordata</taxon>
        <taxon>Craniata</taxon>
        <taxon>Vertebrata</taxon>
        <taxon>Euteleostomi</taxon>
        <taxon>Actinopterygii</taxon>
        <taxon>Neopterygii</taxon>
        <taxon>Teleostei</taxon>
        <taxon>Neoteleostei</taxon>
        <taxon>Acanthomorphata</taxon>
        <taxon>Ovalentaria</taxon>
        <taxon>Pomacentridae</taxon>
        <taxon>Amphiprion</taxon>
    </lineage>
</organism>
<evidence type="ECO:0000256" key="1">
    <source>
        <dbReference type="ARBA" id="ARBA00006141"/>
    </source>
</evidence>
<evidence type="ECO:0000256" key="2">
    <source>
        <dbReference type="ARBA" id="ARBA00011625"/>
    </source>
</evidence>
<dbReference type="SMART" id="SM00101">
    <property type="entry name" value="14_3_3"/>
    <property type="match status" value="1"/>
</dbReference>
<dbReference type="PANTHER" id="PTHR18860">
    <property type="entry name" value="14-3-3 PROTEIN"/>
    <property type="match status" value="1"/>
</dbReference>
<dbReference type="PRINTS" id="PR00305">
    <property type="entry name" value="1433ZETA"/>
</dbReference>
<dbReference type="PROSITE" id="PS00796">
    <property type="entry name" value="1433_1"/>
    <property type="match status" value="1"/>
</dbReference>
<sequence>MSTDTATLIQTAKLAEQAERYEDMAKFMKEVTENSEELTDEQRNLLSVAYKNVVGAKRSAWRVLSSIESKTDAGDKKLPMVKEYREKVEGELRVVCEEVLLLLKEYLIKNAKQAESKVFYQKMKGDYHRYLAEVASDKKDPMKESQDAYECALEISQEMPPTHPIRLGLALNFSVFFYEILSCPEKACELAKKAFDDAIAELDQLSEDSYKDSTLIMQLLRDNLTVSLLLSHDTKIICTIDKPHHACSTMDSTW</sequence>
<comment type="subunit">
    <text evidence="2">Homodimer, and heterodimer with other family members.</text>
</comment>
<reference evidence="5 6" key="1">
    <citation type="submission" date="2018-03" db="EMBL/GenBank/DDBJ databases">
        <title>Finding Nemo's genes: A chromosome-scale reference assembly of the genome of the orange clownfish Amphiprion percula.</title>
        <authorList>
            <person name="Lehmann R."/>
        </authorList>
    </citation>
    <scope>NUCLEOTIDE SEQUENCE</scope>
</reference>
<keyword evidence="6" id="KW-1185">Reference proteome</keyword>
<accession>A0A3P8TZV4</accession>
<dbReference type="AlphaFoldDB" id="A0A3P8TZV4"/>
<name>A0A3P8TZV4_AMPPE</name>
<dbReference type="GeneTree" id="ENSGT01140000282547"/>
<dbReference type="Proteomes" id="UP000265080">
    <property type="component" value="Chromosome 18"/>
</dbReference>
<dbReference type="InterPro" id="IPR023409">
    <property type="entry name" value="14-3-3_CS"/>
</dbReference>
<dbReference type="InterPro" id="IPR023410">
    <property type="entry name" value="14-3-3_domain"/>
</dbReference>
<dbReference type="STRING" id="161767.ENSAPEP00000030146"/>
<evidence type="ECO:0000313" key="5">
    <source>
        <dbReference type="Ensembl" id="ENSAPEP00000030146.1"/>
    </source>
</evidence>
<reference evidence="5" key="3">
    <citation type="submission" date="2025-09" db="UniProtKB">
        <authorList>
            <consortium name="Ensembl"/>
        </authorList>
    </citation>
    <scope>IDENTIFICATION</scope>
</reference>
<evidence type="ECO:0000313" key="6">
    <source>
        <dbReference type="Proteomes" id="UP000265080"/>
    </source>
</evidence>
<proteinExistence type="inferred from homology"/>
<dbReference type="InterPro" id="IPR036815">
    <property type="entry name" value="14-3-3_dom_sf"/>
</dbReference>
<dbReference type="Gene3D" id="1.20.190.20">
    <property type="entry name" value="14-3-3 domain"/>
    <property type="match status" value="1"/>
</dbReference>
<comment type="similarity">
    <text evidence="1">Belongs to the 14-3-3 family.</text>
</comment>
<reference evidence="5" key="2">
    <citation type="submission" date="2025-08" db="UniProtKB">
        <authorList>
            <consortium name="Ensembl"/>
        </authorList>
    </citation>
    <scope>IDENTIFICATION</scope>
</reference>
<protein>
    <submittedName>
        <fullName evidence="5">Tyrosine 3-monooxygenase/tryptophan 5-monooxygenase activation protein, theta polypeptide b</fullName>
    </submittedName>
</protein>
<dbReference type="FunFam" id="1.20.190.20:FF:000001">
    <property type="entry name" value="14-3-3 gamma 1"/>
    <property type="match status" value="1"/>
</dbReference>
<dbReference type="SUPFAM" id="SSF48445">
    <property type="entry name" value="14-3-3 protein"/>
    <property type="match status" value="1"/>
</dbReference>
<evidence type="ECO:0000259" key="4">
    <source>
        <dbReference type="SMART" id="SM00101"/>
    </source>
</evidence>
<dbReference type="Pfam" id="PF00244">
    <property type="entry name" value="14-3-3"/>
    <property type="match status" value="1"/>
</dbReference>
<feature type="domain" description="14-3-3" evidence="4">
    <location>
        <begin position="5"/>
        <end position="239"/>
    </location>
</feature>
<dbReference type="InterPro" id="IPR000308">
    <property type="entry name" value="14-3-3"/>
</dbReference>
<evidence type="ECO:0000256" key="3">
    <source>
        <dbReference type="PIRSR" id="PIRSR000868-1"/>
    </source>
</evidence>
<feature type="site" description="Interaction with phosphoserine on interacting protein" evidence="3">
    <location>
        <position position="129"/>
    </location>
</feature>